<dbReference type="RefSeq" id="WP_213145992.1">
    <property type="nucleotide sequence ID" value="NZ_JAGYPE020000003.1"/>
</dbReference>
<evidence type="ECO:0000313" key="3">
    <source>
        <dbReference type="Proteomes" id="UP000677265"/>
    </source>
</evidence>
<comment type="caution">
    <text evidence="1">The sequence shown here is derived from an EMBL/GenBank/DDBJ whole genome shotgun (WGS) entry which is preliminary data.</text>
</comment>
<dbReference type="EMBL" id="JAGYPE020000003">
    <property type="protein sequence ID" value="MCH6264580.1"/>
    <property type="molecule type" value="Genomic_DNA"/>
</dbReference>
<reference evidence="1" key="1">
    <citation type="submission" date="2021-05" db="EMBL/GenBank/DDBJ databases">
        <title>Novel Bacillus species.</title>
        <authorList>
            <person name="Liu G."/>
        </authorList>
    </citation>
    <scope>NUCLEOTIDE SEQUENCE</scope>
    <source>
        <strain evidence="1 3">FJAT-50051</strain>
    </source>
</reference>
<gene>
    <name evidence="2" type="ORF">KHB02_003440</name>
    <name evidence="1" type="ORF">KHB02_32970</name>
</gene>
<dbReference type="AlphaFoldDB" id="A0A942T707"/>
<proteinExistence type="predicted"/>
<dbReference type="Proteomes" id="UP000677265">
    <property type="component" value="Unassembled WGS sequence"/>
</dbReference>
<name>A0A942T707_9BACI</name>
<evidence type="ECO:0000313" key="1">
    <source>
        <dbReference type="EMBL" id="MBS4186208.1"/>
    </source>
</evidence>
<protein>
    <submittedName>
        <fullName evidence="1">Uncharacterized protein</fullName>
    </submittedName>
</protein>
<organism evidence="1">
    <name type="scientific">Neobacillus citreus</name>
    <dbReference type="NCBI Taxonomy" id="2833578"/>
    <lineage>
        <taxon>Bacteria</taxon>
        <taxon>Bacillati</taxon>
        <taxon>Bacillota</taxon>
        <taxon>Bacilli</taxon>
        <taxon>Bacillales</taxon>
        <taxon>Bacillaceae</taxon>
        <taxon>Neobacillus</taxon>
    </lineage>
</organism>
<sequence length="71" mass="8493">MTTLAYDNELEMDVVELSDENIIERYITALLKMADKNYKLLEKELLKRRLFLVALERYDRKKTFFQSGISD</sequence>
<dbReference type="EMBL" id="JAGYPE010000006">
    <property type="protein sequence ID" value="MBS4186208.1"/>
    <property type="molecule type" value="Genomic_DNA"/>
</dbReference>
<keyword evidence="3" id="KW-1185">Reference proteome</keyword>
<accession>A0A942T707</accession>
<evidence type="ECO:0000313" key="2">
    <source>
        <dbReference type="EMBL" id="MCH6264580.1"/>
    </source>
</evidence>